<proteinExistence type="predicted"/>
<name>A0A3A6TQQ2_9GAMM</name>
<dbReference type="EMBL" id="QYYH01000026">
    <property type="protein sequence ID" value="RJY18335.1"/>
    <property type="molecule type" value="Genomic_DNA"/>
</dbReference>
<gene>
    <name evidence="1" type="ORF">D5R81_05930</name>
</gene>
<evidence type="ECO:0000313" key="1">
    <source>
        <dbReference type="EMBL" id="RJY18335.1"/>
    </source>
</evidence>
<comment type="caution">
    <text evidence="1">The sequence shown here is derived from an EMBL/GenBank/DDBJ whole genome shotgun (WGS) entry which is preliminary data.</text>
</comment>
<keyword evidence="2" id="KW-1185">Reference proteome</keyword>
<reference evidence="1 2" key="1">
    <citation type="submission" date="2018-09" db="EMBL/GenBank/DDBJ databases">
        <title>Phylogeny of the Shewanellaceae, and recommendation for two new genera, Pseudoshewanella and Parashewanella.</title>
        <authorList>
            <person name="Wang G."/>
        </authorList>
    </citation>
    <scope>NUCLEOTIDE SEQUENCE [LARGE SCALE GENOMIC DNA]</scope>
    <source>
        <strain evidence="1 2">KCTC 22492</strain>
    </source>
</reference>
<dbReference type="OrthoDB" id="6199163at2"/>
<dbReference type="Proteomes" id="UP000273022">
    <property type="component" value="Unassembled WGS sequence"/>
</dbReference>
<dbReference type="AlphaFoldDB" id="A0A3A6TQQ2"/>
<accession>A0A3A6TQQ2</accession>
<sequence length="62" mass="7339">MPEKTFLLHYVKRAWEDGVKETAIDMVFNRTICFSKLESMHDTVIDLLINRVEFGIDIHAYH</sequence>
<protein>
    <submittedName>
        <fullName evidence="1">Uncharacterized protein</fullName>
    </submittedName>
</protein>
<evidence type="ECO:0000313" key="2">
    <source>
        <dbReference type="Proteomes" id="UP000273022"/>
    </source>
</evidence>
<organism evidence="1 2">
    <name type="scientific">Parashewanella spongiae</name>
    <dbReference type="NCBI Taxonomy" id="342950"/>
    <lineage>
        <taxon>Bacteria</taxon>
        <taxon>Pseudomonadati</taxon>
        <taxon>Pseudomonadota</taxon>
        <taxon>Gammaproteobacteria</taxon>
        <taxon>Alteromonadales</taxon>
        <taxon>Shewanellaceae</taxon>
        <taxon>Parashewanella</taxon>
    </lineage>
</organism>